<dbReference type="SUPFAM" id="SSF46626">
    <property type="entry name" value="Cytochrome c"/>
    <property type="match status" value="1"/>
</dbReference>
<evidence type="ECO:0000313" key="15">
    <source>
        <dbReference type="Proteomes" id="UP001231941"/>
    </source>
</evidence>
<keyword evidence="3 10" id="KW-0349">Heme</keyword>
<keyword evidence="7 11" id="KW-1133">Transmembrane helix</keyword>
<organism evidence="14 15">
    <name type="scientific">Chengkuizengella axinellae</name>
    <dbReference type="NCBI Taxonomy" id="3064388"/>
    <lineage>
        <taxon>Bacteria</taxon>
        <taxon>Bacillati</taxon>
        <taxon>Bacillota</taxon>
        <taxon>Bacilli</taxon>
        <taxon>Bacillales</taxon>
        <taxon>Paenibacillaceae</taxon>
        <taxon>Chengkuizengella</taxon>
    </lineage>
</organism>
<evidence type="ECO:0000259" key="12">
    <source>
        <dbReference type="PROSITE" id="PS51003"/>
    </source>
</evidence>
<dbReference type="Pfam" id="PF00032">
    <property type="entry name" value="Cytochrom_B_C"/>
    <property type="match status" value="1"/>
</dbReference>
<dbReference type="InterPro" id="IPR036909">
    <property type="entry name" value="Cyt_c-like_dom_sf"/>
</dbReference>
<gene>
    <name evidence="14" type="ORF">Q5Y73_06890</name>
</gene>
<dbReference type="Pfam" id="PF13442">
    <property type="entry name" value="Cytochrome_CBB3"/>
    <property type="match status" value="1"/>
</dbReference>
<evidence type="ECO:0000256" key="1">
    <source>
        <dbReference type="ARBA" id="ARBA00004141"/>
    </source>
</evidence>
<dbReference type="InterPro" id="IPR009056">
    <property type="entry name" value="Cyt_c-like_dom"/>
</dbReference>
<evidence type="ECO:0000256" key="4">
    <source>
        <dbReference type="ARBA" id="ARBA00022692"/>
    </source>
</evidence>
<dbReference type="PROSITE" id="PS51003">
    <property type="entry name" value="CYTB_CTER"/>
    <property type="match status" value="1"/>
</dbReference>
<keyword evidence="9 11" id="KW-0472">Membrane</keyword>
<keyword evidence="6" id="KW-0249">Electron transport</keyword>
<proteinExistence type="predicted"/>
<protein>
    <submittedName>
        <fullName evidence="14">C-type cytochrome</fullName>
    </submittedName>
</protein>
<feature type="transmembrane region" description="Helical" evidence="11">
    <location>
        <begin position="105"/>
        <end position="128"/>
    </location>
</feature>
<dbReference type="EMBL" id="JAVAMP010000002">
    <property type="protein sequence ID" value="MDP5273824.1"/>
    <property type="molecule type" value="Genomic_DNA"/>
</dbReference>
<accession>A0ABT9IYE1</accession>
<evidence type="ECO:0000256" key="7">
    <source>
        <dbReference type="ARBA" id="ARBA00022989"/>
    </source>
</evidence>
<reference evidence="14 15" key="1">
    <citation type="submission" date="2023-08" db="EMBL/GenBank/DDBJ databases">
        <authorList>
            <person name="Park J.-S."/>
        </authorList>
    </citation>
    <scope>NUCLEOTIDE SEQUENCE [LARGE SCALE GENOMIC DNA]</scope>
    <source>
        <strain evidence="14 15">2205SS18-9</strain>
    </source>
</reference>
<comment type="subcellular location">
    <subcellularLocation>
        <location evidence="1">Membrane</location>
        <topology evidence="1">Multi-pass membrane protein</topology>
    </subcellularLocation>
</comment>
<dbReference type="InterPro" id="IPR027387">
    <property type="entry name" value="Cytb/b6-like_sf"/>
</dbReference>
<evidence type="ECO:0000256" key="6">
    <source>
        <dbReference type="ARBA" id="ARBA00022982"/>
    </source>
</evidence>
<evidence type="ECO:0000313" key="14">
    <source>
        <dbReference type="EMBL" id="MDP5273824.1"/>
    </source>
</evidence>
<evidence type="ECO:0000256" key="9">
    <source>
        <dbReference type="ARBA" id="ARBA00023136"/>
    </source>
</evidence>
<evidence type="ECO:0000259" key="13">
    <source>
        <dbReference type="PROSITE" id="PS51007"/>
    </source>
</evidence>
<sequence>MAHDHNSKEKVVYVGDSRVKKYKKNNVPLDYSAYPGNSEAFIPNFLLKEWMVGSVFLVGFMILTMSHPSPLGYPADPTKTDFVPIPDWYFLFMYQLLKYPYTSDAYVVLGTLVLPGILFGALMLAPFLDTGKERRWYKRPIASSLMFLSLFATIFLTMVSWQGYQHELEELNIIPEHLERAEKIAAGLEEPGGKEAEPIAIVNKESEGYEIYQKASCVSCHAVDLNGVSSMPSLLGIGDKHSKEEITDIIYNGFGSGMTGQAQANLDAGLTEADLDTLAGWLAEQKAPAGEEAPEEATESH</sequence>
<evidence type="ECO:0000256" key="8">
    <source>
        <dbReference type="ARBA" id="ARBA00023004"/>
    </source>
</evidence>
<evidence type="ECO:0000256" key="3">
    <source>
        <dbReference type="ARBA" id="ARBA00022617"/>
    </source>
</evidence>
<dbReference type="SUPFAM" id="SSF81648">
    <property type="entry name" value="a domain/subunit of cytochrome bc1 complex (Ubiquinol-cytochrome c reductase)"/>
    <property type="match status" value="1"/>
</dbReference>
<feature type="domain" description="Cytochrome c" evidence="13">
    <location>
        <begin position="203"/>
        <end position="286"/>
    </location>
</feature>
<keyword evidence="15" id="KW-1185">Reference proteome</keyword>
<dbReference type="Gene3D" id="1.10.760.10">
    <property type="entry name" value="Cytochrome c-like domain"/>
    <property type="match status" value="1"/>
</dbReference>
<comment type="caution">
    <text evidence="14">The sequence shown here is derived from an EMBL/GenBank/DDBJ whole genome shotgun (WGS) entry which is preliminary data.</text>
</comment>
<dbReference type="Proteomes" id="UP001231941">
    <property type="component" value="Unassembled WGS sequence"/>
</dbReference>
<feature type="transmembrane region" description="Helical" evidence="11">
    <location>
        <begin position="50"/>
        <end position="67"/>
    </location>
</feature>
<keyword evidence="2" id="KW-0813">Transport</keyword>
<keyword evidence="5 10" id="KW-0479">Metal-binding</keyword>
<name>A0ABT9IYE1_9BACL</name>
<keyword evidence="8 10" id="KW-0408">Iron</keyword>
<dbReference type="Gene3D" id="1.20.810.10">
    <property type="entry name" value="Cytochrome Bc1 Complex, Chain C"/>
    <property type="match status" value="1"/>
</dbReference>
<keyword evidence="4 11" id="KW-0812">Transmembrane</keyword>
<dbReference type="RefSeq" id="WP_305991123.1">
    <property type="nucleotide sequence ID" value="NZ_JAVAMP010000002.1"/>
</dbReference>
<feature type="domain" description="Cytochrome b/b6 C-terminal region profile" evidence="12">
    <location>
        <begin position="31"/>
        <end position="162"/>
    </location>
</feature>
<evidence type="ECO:0000256" key="11">
    <source>
        <dbReference type="SAM" id="Phobius"/>
    </source>
</evidence>
<evidence type="ECO:0000256" key="2">
    <source>
        <dbReference type="ARBA" id="ARBA00022448"/>
    </source>
</evidence>
<dbReference type="PROSITE" id="PS51007">
    <property type="entry name" value="CYTC"/>
    <property type="match status" value="1"/>
</dbReference>
<feature type="transmembrane region" description="Helical" evidence="11">
    <location>
        <begin position="140"/>
        <end position="161"/>
    </location>
</feature>
<dbReference type="InterPro" id="IPR005798">
    <property type="entry name" value="Cyt_b/b6_C"/>
</dbReference>
<evidence type="ECO:0000256" key="10">
    <source>
        <dbReference type="PROSITE-ProRule" id="PRU00433"/>
    </source>
</evidence>
<evidence type="ECO:0000256" key="5">
    <source>
        <dbReference type="ARBA" id="ARBA00022723"/>
    </source>
</evidence>
<dbReference type="InterPro" id="IPR036150">
    <property type="entry name" value="Cyt_b/b6_C_sf"/>
</dbReference>